<protein>
    <recommendedName>
        <fullName evidence="1">Insertion element IS402-like domain-containing protein</fullName>
    </recommendedName>
</protein>
<proteinExistence type="predicted"/>
<dbReference type="EMBL" id="CP020569">
    <property type="protein sequence ID" value="ARF53222.1"/>
    <property type="molecule type" value="Genomic_DNA"/>
</dbReference>
<evidence type="ECO:0000313" key="3">
    <source>
        <dbReference type="Proteomes" id="UP000192726"/>
    </source>
</evidence>
<dbReference type="InterPro" id="IPR025161">
    <property type="entry name" value="IS402-like_dom"/>
</dbReference>
<sequence length="86" mass="8786">MAEGRGFTDRQRQAGGQWADHRTVINGVLVRARTGVPWPDLPAASGVSAKGGGARVEADGREALGGRSRGGLTSKSICSLTTGPAL</sequence>
<evidence type="ECO:0000313" key="2">
    <source>
        <dbReference type="EMBL" id="ARF53222.1"/>
    </source>
</evidence>
<evidence type="ECO:0000259" key="1">
    <source>
        <dbReference type="Pfam" id="PF13340"/>
    </source>
</evidence>
<dbReference type="Proteomes" id="UP000192726">
    <property type="component" value="Chromosome"/>
</dbReference>
<dbReference type="AlphaFoldDB" id="A0A1V0TKP9"/>
<dbReference type="Pfam" id="PF13340">
    <property type="entry name" value="DUF4096"/>
    <property type="match status" value="1"/>
</dbReference>
<keyword evidence="3" id="KW-1185">Reference proteome</keyword>
<gene>
    <name evidence="2" type="ORF">B1H19_02705</name>
</gene>
<accession>A0A1V0TKP9</accession>
<name>A0A1V0TKP9_9ACTN</name>
<reference evidence="2 3" key="1">
    <citation type="submission" date="2017-04" db="EMBL/GenBank/DDBJ databases">
        <title>Complete Genome Sequence of Streptomyces gilvosporeus F607, a Capable Producer of Natamycin.</title>
        <authorList>
            <person name="Zong G."/>
            <person name="Zhong C."/>
            <person name="Fu J."/>
            <person name="Qin R."/>
            <person name="Cao G."/>
        </authorList>
    </citation>
    <scope>NUCLEOTIDE SEQUENCE [LARGE SCALE GENOMIC DNA]</scope>
    <source>
        <strain evidence="2 3">F607</strain>
    </source>
</reference>
<dbReference type="KEGG" id="sgv:B1H19_02705"/>
<organism evidence="2 3">
    <name type="scientific">Streptomyces gilvosporeus</name>
    <dbReference type="NCBI Taxonomy" id="553510"/>
    <lineage>
        <taxon>Bacteria</taxon>
        <taxon>Bacillati</taxon>
        <taxon>Actinomycetota</taxon>
        <taxon>Actinomycetes</taxon>
        <taxon>Kitasatosporales</taxon>
        <taxon>Streptomycetaceae</taxon>
        <taxon>Streptomyces</taxon>
    </lineage>
</organism>
<dbReference type="RefSeq" id="WP_107425850.1">
    <property type="nucleotide sequence ID" value="NZ_CP020569.1"/>
</dbReference>
<feature type="domain" description="Insertion element IS402-like" evidence="1">
    <location>
        <begin position="11"/>
        <end position="46"/>
    </location>
</feature>